<feature type="region of interest" description="Disordered" evidence="1">
    <location>
        <begin position="155"/>
        <end position="176"/>
    </location>
</feature>
<feature type="region of interest" description="Disordered" evidence="1">
    <location>
        <begin position="232"/>
        <end position="325"/>
    </location>
</feature>
<dbReference type="AlphaFoldDB" id="A0A4Z1HF95"/>
<gene>
    <name evidence="2" type="ORF">BCON_0266g00040</name>
</gene>
<evidence type="ECO:0000256" key="1">
    <source>
        <dbReference type="SAM" id="MobiDB-lite"/>
    </source>
</evidence>
<comment type="caution">
    <text evidence="2">The sequence shown here is derived from an EMBL/GenBank/DDBJ whole genome shotgun (WGS) entry which is preliminary data.</text>
</comment>
<feature type="compositionally biased region" description="Acidic residues" evidence="1">
    <location>
        <begin position="243"/>
        <end position="255"/>
    </location>
</feature>
<feature type="compositionally biased region" description="Low complexity" evidence="1">
    <location>
        <begin position="290"/>
        <end position="299"/>
    </location>
</feature>
<proteinExistence type="predicted"/>
<feature type="region of interest" description="Disordered" evidence="1">
    <location>
        <begin position="357"/>
        <end position="385"/>
    </location>
</feature>
<sequence>MEKEEAIHPSFWDTLDQFEADDFSTKLAELRTVYDDVVKKKSKGRAHKKEVIVLKNRTTELIELCLEFASRPQLTHMTWKMKLSATSRHIMRRLLVLVTDIESDDQEILENIMQLRDTLIDVVNGEIWMPDQTVQQQVEDIESKCEELNWDVPAWKGTSKTNDGLEGNGGKEDDGLDTKLEEFEWPGKLILGGDPEEVEEEEDHMDMNLEDDRERGRARGDVWYKFEREYPRSPLHGETGESASDDDEEDEDDLMPEIMESNGAAQQGEEHIGMTGAVEDGAEEPTSPFVVSSISGSDVDGQDDNLASTTEITARVPPWIDSERHREMMQRIDQSLTDEASMELDESWDPELLVCRQQLNAQDDSEDGYSADEEDHDMDLTGYGR</sequence>
<evidence type="ECO:0000313" key="2">
    <source>
        <dbReference type="EMBL" id="TGO47699.1"/>
    </source>
</evidence>
<organism evidence="2 3">
    <name type="scientific">Botryotinia convoluta</name>
    <dbReference type="NCBI Taxonomy" id="54673"/>
    <lineage>
        <taxon>Eukaryota</taxon>
        <taxon>Fungi</taxon>
        <taxon>Dikarya</taxon>
        <taxon>Ascomycota</taxon>
        <taxon>Pezizomycotina</taxon>
        <taxon>Leotiomycetes</taxon>
        <taxon>Helotiales</taxon>
        <taxon>Sclerotiniaceae</taxon>
        <taxon>Botryotinia</taxon>
    </lineage>
</organism>
<feature type="region of interest" description="Disordered" evidence="1">
    <location>
        <begin position="190"/>
        <end position="213"/>
    </location>
</feature>
<feature type="compositionally biased region" description="Acidic residues" evidence="1">
    <location>
        <begin position="194"/>
        <end position="204"/>
    </location>
</feature>
<evidence type="ECO:0000313" key="3">
    <source>
        <dbReference type="Proteomes" id="UP000297527"/>
    </source>
</evidence>
<dbReference type="OrthoDB" id="10602823at2759"/>
<name>A0A4Z1HF95_9HELO</name>
<protein>
    <submittedName>
        <fullName evidence="2">Uncharacterized protein</fullName>
    </submittedName>
</protein>
<feature type="compositionally biased region" description="Acidic residues" evidence="1">
    <location>
        <begin position="363"/>
        <end position="377"/>
    </location>
</feature>
<accession>A0A4Z1HF95</accession>
<dbReference type="EMBL" id="PQXN01000265">
    <property type="protein sequence ID" value="TGO47699.1"/>
    <property type="molecule type" value="Genomic_DNA"/>
</dbReference>
<dbReference type="Proteomes" id="UP000297527">
    <property type="component" value="Unassembled WGS sequence"/>
</dbReference>
<keyword evidence="3" id="KW-1185">Reference proteome</keyword>
<reference evidence="2 3" key="1">
    <citation type="submission" date="2017-12" db="EMBL/GenBank/DDBJ databases">
        <title>Comparative genomics of Botrytis spp.</title>
        <authorList>
            <person name="Valero-Jimenez C.A."/>
            <person name="Tapia P."/>
            <person name="Veloso J."/>
            <person name="Silva-Moreno E."/>
            <person name="Staats M."/>
            <person name="Valdes J.H."/>
            <person name="Van Kan J.A.L."/>
        </authorList>
    </citation>
    <scope>NUCLEOTIDE SEQUENCE [LARGE SCALE GENOMIC DNA]</scope>
    <source>
        <strain evidence="2 3">MUCL11595</strain>
    </source>
</reference>